<evidence type="ECO:0000313" key="1">
    <source>
        <dbReference type="EMBL" id="KVK86108.1"/>
    </source>
</evidence>
<dbReference type="EMBL" id="LOYH01000027">
    <property type="protein sequence ID" value="KVK86108.1"/>
    <property type="molecule type" value="Genomic_DNA"/>
</dbReference>
<comment type="caution">
    <text evidence="1">The sequence shown here is derived from an EMBL/GenBank/DDBJ whole genome shotgun (WGS) entry which is preliminary data.</text>
</comment>
<accession>A0A103ZU02</accession>
<evidence type="ECO:0000313" key="2">
    <source>
        <dbReference type="Proteomes" id="UP000069001"/>
    </source>
</evidence>
<dbReference type="SUPFAM" id="SSF109854">
    <property type="entry name" value="DinB/YfiT-like putative metalloenzymes"/>
    <property type="match status" value="1"/>
</dbReference>
<dbReference type="Proteomes" id="UP000069001">
    <property type="component" value="Unassembled WGS sequence"/>
</dbReference>
<proteinExistence type="predicted"/>
<evidence type="ECO:0008006" key="3">
    <source>
        <dbReference type="Google" id="ProtNLM"/>
    </source>
</evidence>
<dbReference type="AlphaFoldDB" id="A0A103ZU02"/>
<dbReference type="PANTHER" id="PTHR36922">
    <property type="entry name" value="BLL2446 PROTEIN"/>
    <property type="match status" value="1"/>
</dbReference>
<sequence>MHVCVDAAIVAQTTTRPRSARVTPTQLLVPTFINMLRAQTAWLDKAAAHRQAAGDTPDAAMTLRLAPDMYPLAAQVRFSCFQAMEPVHRLRGEPLPAALLALREAGWNADAQPGSLADAQAIIAGTLAFLGELAPDALDGGGALPIALEMPNGIAFDMTGEQYARDWALPQFNFHAITAYAILRHHGVELGKADYVSHILAYVRPGTIPQG</sequence>
<organism evidence="1 2">
    <name type="scientific">Burkholderia cepacia</name>
    <name type="common">Pseudomonas cepacia</name>
    <dbReference type="NCBI Taxonomy" id="292"/>
    <lineage>
        <taxon>Bacteria</taxon>
        <taxon>Pseudomonadati</taxon>
        <taxon>Pseudomonadota</taxon>
        <taxon>Betaproteobacteria</taxon>
        <taxon>Burkholderiales</taxon>
        <taxon>Burkholderiaceae</taxon>
        <taxon>Burkholderia</taxon>
        <taxon>Burkholderia cepacia complex</taxon>
    </lineage>
</organism>
<dbReference type="InterPro" id="IPR018531">
    <property type="entry name" value="DUF1993"/>
</dbReference>
<dbReference type="Gene3D" id="1.20.120.450">
    <property type="entry name" value="dinb family like domain"/>
    <property type="match status" value="1"/>
</dbReference>
<gene>
    <name evidence="1" type="ORF">WS90_07420</name>
</gene>
<dbReference type="PANTHER" id="PTHR36922:SF1">
    <property type="entry name" value="DUF1993 DOMAIN-CONTAINING PROTEIN"/>
    <property type="match status" value="1"/>
</dbReference>
<dbReference type="Pfam" id="PF09351">
    <property type="entry name" value="DUF1993"/>
    <property type="match status" value="1"/>
</dbReference>
<protein>
    <recommendedName>
        <fullName evidence="3">DUF1993 domain-containing protein</fullName>
    </recommendedName>
</protein>
<dbReference type="InterPro" id="IPR034660">
    <property type="entry name" value="DinB/YfiT-like"/>
</dbReference>
<name>A0A103ZU02_BURCE</name>
<reference evidence="1 2" key="1">
    <citation type="submission" date="2015-11" db="EMBL/GenBank/DDBJ databases">
        <title>Expanding the genomic diversity of Burkholderia species for the development of highly accurate diagnostics.</title>
        <authorList>
            <person name="Sahl J."/>
            <person name="Keim P."/>
            <person name="Wagner D."/>
        </authorList>
    </citation>
    <scope>NUCLEOTIDE SEQUENCE [LARGE SCALE GENOMIC DNA]</scope>
    <source>
        <strain evidence="1 2">MSMB1302</strain>
    </source>
</reference>